<evidence type="ECO:0000256" key="1">
    <source>
        <dbReference type="ARBA" id="ARBA00004370"/>
    </source>
</evidence>
<accession>A0ABV5Z422</accession>
<comment type="subcellular location">
    <subcellularLocation>
        <location evidence="7">Cell membrane</location>
        <topology evidence="7">Peripheral membrane protein</topology>
    </subcellularLocation>
    <subcellularLocation>
        <location evidence="1">Membrane</location>
    </subcellularLocation>
</comment>
<dbReference type="InterPro" id="IPR026015">
    <property type="entry name" value="ATP_synth_OSCP/delta_N_sf"/>
</dbReference>
<comment type="caution">
    <text evidence="8">The sequence shown here is derived from an EMBL/GenBank/DDBJ whole genome shotgun (WGS) entry which is preliminary data.</text>
</comment>
<comment type="similarity">
    <text evidence="7">Belongs to the ATPase delta chain family.</text>
</comment>
<evidence type="ECO:0000256" key="7">
    <source>
        <dbReference type="HAMAP-Rule" id="MF_01416"/>
    </source>
</evidence>
<evidence type="ECO:0000313" key="9">
    <source>
        <dbReference type="Proteomes" id="UP001589740"/>
    </source>
</evidence>
<keyword evidence="3 7" id="KW-0375">Hydrogen ion transport</keyword>
<evidence type="ECO:0000256" key="5">
    <source>
        <dbReference type="ARBA" id="ARBA00023136"/>
    </source>
</evidence>
<dbReference type="NCBIfam" id="NF004403">
    <property type="entry name" value="PRK05758.2-4"/>
    <property type="match status" value="1"/>
</dbReference>
<keyword evidence="4 7" id="KW-0406">Ion transport</keyword>
<name>A0ABV5Z422_9STAP</name>
<dbReference type="Gene3D" id="1.10.520.20">
    <property type="entry name" value="N-terminal domain of the delta subunit of the F1F0-ATP synthase"/>
    <property type="match status" value="1"/>
</dbReference>
<dbReference type="InterPro" id="IPR000711">
    <property type="entry name" value="ATPase_OSCP/dsu"/>
</dbReference>
<comment type="function">
    <text evidence="7">This protein is part of the stalk that links CF(0) to CF(1). It either transmits conformational changes from CF(0) to CF(1) or is implicated in proton conduction.</text>
</comment>
<sequence length="180" mass="20475">MSSSAKKYSEALFSAVEESGQLEAARRDFDEVMKAFKNTPLFMKFAENPRIPRNKKREVLKEAFNDVVEPLRNALLILSDRNKLTEVASVYNSFVARYNRHHNQENVVIESVYPLSSEEIESIGKVFVKRTGLSKLLIENEVNEELIGGIRVFIGTKVYDGSLNTKLSDLRSKLRESTNS</sequence>
<evidence type="ECO:0000313" key="8">
    <source>
        <dbReference type="EMBL" id="MFB9860844.1"/>
    </source>
</evidence>
<evidence type="ECO:0000256" key="3">
    <source>
        <dbReference type="ARBA" id="ARBA00022781"/>
    </source>
</evidence>
<proteinExistence type="inferred from homology"/>
<protein>
    <recommendedName>
        <fullName evidence="7">ATP synthase subunit delta</fullName>
    </recommendedName>
    <alternativeName>
        <fullName evidence="7">ATP synthase F(1) sector subunit delta</fullName>
    </alternativeName>
    <alternativeName>
        <fullName evidence="7">F-type ATPase subunit delta</fullName>
        <shortName evidence="7">F-ATPase subunit delta</shortName>
    </alternativeName>
</protein>
<dbReference type="EMBL" id="JBHMAH010000015">
    <property type="protein sequence ID" value="MFB9860844.1"/>
    <property type="molecule type" value="Genomic_DNA"/>
</dbReference>
<dbReference type="PANTHER" id="PTHR11910">
    <property type="entry name" value="ATP SYNTHASE DELTA CHAIN"/>
    <property type="match status" value="1"/>
</dbReference>
<dbReference type="RefSeq" id="WP_380570414.1">
    <property type="nucleotide sequence ID" value="NZ_JBHMAH010000015.1"/>
</dbReference>
<dbReference type="SUPFAM" id="SSF47928">
    <property type="entry name" value="N-terminal domain of the delta subunit of the F1F0-ATP synthase"/>
    <property type="match status" value="1"/>
</dbReference>
<evidence type="ECO:0000256" key="2">
    <source>
        <dbReference type="ARBA" id="ARBA00022448"/>
    </source>
</evidence>
<comment type="function">
    <text evidence="7">F(1)F(0) ATP synthase produces ATP from ADP in the presence of a proton or sodium gradient. F-type ATPases consist of two structural domains, F(1) containing the extramembraneous catalytic core and F(0) containing the membrane proton channel, linked together by a central stalk and a peripheral stalk. During catalysis, ATP synthesis in the catalytic domain of F(1) is coupled via a rotary mechanism of the central stalk subunits to proton translocation.</text>
</comment>
<reference evidence="8 9" key="1">
    <citation type="submission" date="2024-09" db="EMBL/GenBank/DDBJ databases">
        <authorList>
            <person name="Sun Q."/>
            <person name="Mori K."/>
        </authorList>
    </citation>
    <scope>NUCLEOTIDE SEQUENCE [LARGE SCALE GENOMIC DNA]</scope>
    <source>
        <strain evidence="8 9">JCM 12822</strain>
    </source>
</reference>
<dbReference type="Proteomes" id="UP001589740">
    <property type="component" value="Unassembled WGS sequence"/>
</dbReference>
<gene>
    <name evidence="7" type="primary">atpH</name>
    <name evidence="8" type="ORF">ACFFLE_06925</name>
</gene>
<keyword evidence="5 7" id="KW-0472">Membrane</keyword>
<keyword evidence="7" id="KW-0139">CF(1)</keyword>
<keyword evidence="9" id="KW-1185">Reference proteome</keyword>
<evidence type="ECO:0000256" key="4">
    <source>
        <dbReference type="ARBA" id="ARBA00023065"/>
    </source>
</evidence>
<dbReference type="NCBIfam" id="TIGR01145">
    <property type="entry name" value="ATP_synt_delta"/>
    <property type="match status" value="1"/>
</dbReference>
<dbReference type="PRINTS" id="PR00125">
    <property type="entry name" value="ATPASEDELTA"/>
</dbReference>
<dbReference type="HAMAP" id="MF_01416">
    <property type="entry name" value="ATP_synth_delta_bact"/>
    <property type="match status" value="1"/>
</dbReference>
<dbReference type="Pfam" id="PF00213">
    <property type="entry name" value="OSCP"/>
    <property type="match status" value="1"/>
</dbReference>
<keyword evidence="2 7" id="KW-0813">Transport</keyword>
<keyword evidence="7" id="KW-1003">Cell membrane</keyword>
<keyword evidence="6 7" id="KW-0066">ATP synthesis</keyword>
<organism evidence="8 9">
    <name type="scientific">Salinicoccus siamensis</name>
    <dbReference type="NCBI Taxonomy" id="381830"/>
    <lineage>
        <taxon>Bacteria</taxon>
        <taxon>Bacillati</taxon>
        <taxon>Bacillota</taxon>
        <taxon>Bacilli</taxon>
        <taxon>Bacillales</taxon>
        <taxon>Staphylococcaceae</taxon>
        <taxon>Salinicoccus</taxon>
    </lineage>
</organism>
<evidence type="ECO:0000256" key="6">
    <source>
        <dbReference type="ARBA" id="ARBA00023310"/>
    </source>
</evidence>